<dbReference type="PANTHER" id="PTHR35089">
    <property type="entry name" value="CHAPERONE PROTEIN SKP"/>
    <property type="match status" value="1"/>
</dbReference>
<evidence type="ECO:0000256" key="3">
    <source>
        <dbReference type="SAM" id="Coils"/>
    </source>
</evidence>
<dbReference type="SUPFAM" id="SSF111384">
    <property type="entry name" value="OmpH-like"/>
    <property type="match status" value="1"/>
</dbReference>
<proteinExistence type="inferred from homology"/>
<comment type="similarity">
    <text evidence="1">Belongs to the Skp family.</text>
</comment>
<evidence type="ECO:0000256" key="2">
    <source>
        <dbReference type="ARBA" id="ARBA00022729"/>
    </source>
</evidence>
<sequence length="175" mass="19613">MNKNRALALLTIVFSFTLHAHNLKIGYTNAEYILSRLPEARVIESQLKEYEGQLQRQLQYKYEAFQAKAADFKNNAASMNEAARADKERELQSLQENIQTFKVEAEAALLKKRNQLLAPAVEKVGEAIRDVAEAHGFQFVFSSGAAGLDVLLFAEERSNITDLVMAKLGIDPPEE</sequence>
<evidence type="ECO:0000313" key="5">
    <source>
        <dbReference type="EMBL" id="MCC2616167.1"/>
    </source>
</evidence>
<dbReference type="InterPro" id="IPR005632">
    <property type="entry name" value="Chaperone_Skp"/>
</dbReference>
<dbReference type="RefSeq" id="WP_229158907.1">
    <property type="nucleotide sequence ID" value="NZ_JAJEWP010000001.1"/>
</dbReference>
<keyword evidence="3" id="KW-0175">Coiled coil</keyword>
<evidence type="ECO:0000256" key="4">
    <source>
        <dbReference type="SAM" id="SignalP"/>
    </source>
</evidence>
<gene>
    <name evidence="5" type="ORF">LJ739_07940</name>
</gene>
<dbReference type="Gene3D" id="3.30.910.20">
    <property type="entry name" value="Skp domain"/>
    <property type="match status" value="1"/>
</dbReference>
<feature type="chain" id="PRO_5046623152" evidence="4">
    <location>
        <begin position="21"/>
        <end position="175"/>
    </location>
</feature>
<keyword evidence="6" id="KW-1185">Reference proteome</keyword>
<dbReference type="PANTHER" id="PTHR35089:SF1">
    <property type="entry name" value="CHAPERONE PROTEIN SKP"/>
    <property type="match status" value="1"/>
</dbReference>
<evidence type="ECO:0000256" key="1">
    <source>
        <dbReference type="ARBA" id="ARBA00009091"/>
    </source>
</evidence>
<dbReference type="InterPro" id="IPR024930">
    <property type="entry name" value="Skp_dom_sf"/>
</dbReference>
<dbReference type="SMART" id="SM00935">
    <property type="entry name" value="OmpH"/>
    <property type="match status" value="1"/>
</dbReference>
<accession>A0ABS8G6E6</accession>
<comment type="caution">
    <text evidence="5">The sequence shown here is derived from an EMBL/GenBank/DDBJ whole genome shotgun (WGS) entry which is preliminary data.</text>
</comment>
<dbReference type="Proteomes" id="UP001520878">
    <property type="component" value="Unassembled WGS sequence"/>
</dbReference>
<keyword evidence="2 4" id="KW-0732">Signal</keyword>
<reference evidence="5 6" key="1">
    <citation type="submission" date="2021-10" db="EMBL/GenBank/DDBJ databases">
        <title>Draft genome of Aestuariibacter halophilus JC2043.</title>
        <authorList>
            <person name="Emsley S.A."/>
            <person name="Pfannmuller K.M."/>
            <person name="Ushijima B."/>
            <person name="Saw J.H."/>
            <person name="Videau P."/>
        </authorList>
    </citation>
    <scope>NUCLEOTIDE SEQUENCE [LARGE SCALE GENOMIC DNA]</scope>
    <source>
        <strain evidence="5 6">JC2043</strain>
    </source>
</reference>
<feature type="coiled-coil region" evidence="3">
    <location>
        <begin position="62"/>
        <end position="111"/>
    </location>
</feature>
<dbReference type="EMBL" id="JAJEWP010000001">
    <property type="protein sequence ID" value="MCC2616167.1"/>
    <property type="molecule type" value="Genomic_DNA"/>
</dbReference>
<protein>
    <submittedName>
        <fullName evidence="5">OmpH family outer membrane protein</fullName>
    </submittedName>
</protein>
<dbReference type="Pfam" id="PF03938">
    <property type="entry name" value="OmpH"/>
    <property type="match status" value="1"/>
</dbReference>
<feature type="signal peptide" evidence="4">
    <location>
        <begin position="1"/>
        <end position="20"/>
    </location>
</feature>
<organism evidence="5 6">
    <name type="scientific">Fluctibacter halophilus</name>
    <dbReference type="NCBI Taxonomy" id="226011"/>
    <lineage>
        <taxon>Bacteria</taxon>
        <taxon>Pseudomonadati</taxon>
        <taxon>Pseudomonadota</taxon>
        <taxon>Gammaproteobacteria</taxon>
        <taxon>Alteromonadales</taxon>
        <taxon>Alteromonadaceae</taxon>
        <taxon>Fluctibacter</taxon>
    </lineage>
</organism>
<name>A0ABS8G6E6_9ALTE</name>
<evidence type="ECO:0000313" key="6">
    <source>
        <dbReference type="Proteomes" id="UP001520878"/>
    </source>
</evidence>